<dbReference type="Gene3D" id="1.25.10.10">
    <property type="entry name" value="Leucine-rich Repeat Variant"/>
    <property type="match status" value="1"/>
</dbReference>
<evidence type="ECO:0000256" key="3">
    <source>
        <dbReference type="ARBA" id="ARBA00022448"/>
    </source>
</evidence>
<protein>
    <submittedName>
        <fullName evidence="5">Kap122 protein</fullName>
    </submittedName>
</protein>
<sequence length="1029" mass="120397">MSDLDHIVYLIKELYAPCQTSETILNTQKQLQIVQKQPNSNIVAHQLLQHDETNIQFFGALTYTVYITNNPVTLELANQISEEIVDACRRDLQLLVIQKLLSNMAKIYSKIFYNPLDYILNSLENRLNFDIDQTLVLALLSSKSIPEELLSSKISLTTEQVNDIINNIFKITTINILDNSIPHLKGDDRLTYLWLNCIESWLPFINYAFFDFHIVIDINNYLSIVIDLLINDLDDTALAILCEIYDTNTKLINEENKLKLDGMIFSNWYREFIERKDIDDVKNLSKLFTLYLELNLLPFAQYMLTPKYALKFKFILSLTNLYETPVLADSFSVSLLDFWIPLTEDVLSQMDSYSSNIEIETFFMILADNYWKKSRLIVGDEFVDDEDDFFDLTNLEEFLNYRRDVAELFESLYSINKSVLFGHITSKLITALDTKTEDIEMNCLKNIEASLFCLHSIAFILNENNVTEDFYQSMDKIFSCNLLKRILEVRDFNKLEYTRISKKFKYVPFEELFQYLVKMTIKFLSEIKWYYQTNNGKKYIKDILIFLFNFLNVDYYRDVSSKAILQITDSCRYELSELLNDFEASAHTMFSQKYNIDSTIRSRITRSYANILQTVKEPQLQAQKISNFLDLMYNEVQLSYNLINGNINNKEVLENIDNFLLSVISCLVGLAKGLKIPEDWEEYYLNNNRQDEMINNFNYWNNIDKNEFKVHEKCLKLIDLFSFPNEYINDLKVNKLLNSEIMEEIYLFFKAGLTEPLSGPFVIDSNLILTYILKCCKLFQQKLIPKHINPPIIKIIELYGVLIKSNILTSTISKISGLDIKSIDLKVPIVVNEIFLKPIHQVIKENDILTAEYTLFADIISTYPKYLIQDGSIIVKIMSLSIEQFSINCQDRFVIIAMAKFWTNLIYLRKGKLEDIHCIKNILINEKLGISLVYSLIKGFLNTSRSIIEFYSDILRSLINKFSKDLKNWLILTFDSINKERIFNGKEKIDEKEIELFIKQLLITRGQRSANEIIKKFWLNATSMVDYGM</sequence>
<dbReference type="GO" id="GO:0006606">
    <property type="term" value="P:protein import into nucleus"/>
    <property type="evidence" value="ECO:0007669"/>
    <property type="project" value="TreeGrafter"/>
</dbReference>
<dbReference type="PANTHER" id="PTHR12363">
    <property type="entry name" value="TRANSPORTIN 3 AND IMPORTIN 13"/>
    <property type="match status" value="1"/>
</dbReference>
<proteinExistence type="inferred from homology"/>
<accession>A0AAV5R261</accession>
<dbReference type="GO" id="GO:0005634">
    <property type="term" value="C:nucleus"/>
    <property type="evidence" value="ECO:0007669"/>
    <property type="project" value="UniProtKB-SubCell"/>
</dbReference>
<dbReference type="AlphaFoldDB" id="A0AAV5R261"/>
<organism evidence="5 6">
    <name type="scientific">Pichia kluyveri</name>
    <name type="common">Yeast</name>
    <dbReference type="NCBI Taxonomy" id="36015"/>
    <lineage>
        <taxon>Eukaryota</taxon>
        <taxon>Fungi</taxon>
        <taxon>Dikarya</taxon>
        <taxon>Ascomycota</taxon>
        <taxon>Saccharomycotina</taxon>
        <taxon>Pichiomycetes</taxon>
        <taxon>Pichiales</taxon>
        <taxon>Pichiaceae</taxon>
        <taxon>Pichia</taxon>
    </lineage>
</organism>
<comment type="subcellular location">
    <subcellularLocation>
        <location evidence="1">Nucleus</location>
    </subcellularLocation>
</comment>
<dbReference type="SUPFAM" id="SSF48371">
    <property type="entry name" value="ARM repeat"/>
    <property type="match status" value="1"/>
</dbReference>
<dbReference type="GO" id="GO:0005737">
    <property type="term" value="C:cytoplasm"/>
    <property type="evidence" value="ECO:0007669"/>
    <property type="project" value="TreeGrafter"/>
</dbReference>
<gene>
    <name evidence="5" type="ORF">DAPK24_016570</name>
</gene>
<dbReference type="Proteomes" id="UP001378960">
    <property type="component" value="Unassembled WGS sequence"/>
</dbReference>
<evidence type="ECO:0000256" key="2">
    <source>
        <dbReference type="ARBA" id="ARBA00007991"/>
    </source>
</evidence>
<name>A0AAV5R261_PICKL</name>
<dbReference type="EMBL" id="BTGB01000001">
    <property type="protein sequence ID" value="GMM45082.1"/>
    <property type="molecule type" value="Genomic_DNA"/>
</dbReference>
<comment type="similarity">
    <text evidence="2">Belongs to the importin beta family.</text>
</comment>
<keyword evidence="4" id="KW-0539">Nucleus</keyword>
<keyword evidence="3" id="KW-0813">Transport</keyword>
<comment type="caution">
    <text evidence="5">The sequence shown here is derived from an EMBL/GenBank/DDBJ whole genome shotgun (WGS) entry which is preliminary data.</text>
</comment>
<evidence type="ECO:0000313" key="6">
    <source>
        <dbReference type="Proteomes" id="UP001378960"/>
    </source>
</evidence>
<dbReference type="InterPro" id="IPR011989">
    <property type="entry name" value="ARM-like"/>
</dbReference>
<evidence type="ECO:0000256" key="4">
    <source>
        <dbReference type="ARBA" id="ARBA00023242"/>
    </source>
</evidence>
<reference evidence="5 6" key="1">
    <citation type="journal article" date="2023" name="Elife">
        <title>Identification of key yeast species and microbe-microbe interactions impacting larval growth of Drosophila in the wild.</title>
        <authorList>
            <person name="Mure A."/>
            <person name="Sugiura Y."/>
            <person name="Maeda R."/>
            <person name="Honda K."/>
            <person name="Sakurai N."/>
            <person name="Takahashi Y."/>
            <person name="Watada M."/>
            <person name="Katoh T."/>
            <person name="Gotoh A."/>
            <person name="Gotoh Y."/>
            <person name="Taniguchi I."/>
            <person name="Nakamura K."/>
            <person name="Hayashi T."/>
            <person name="Katayama T."/>
            <person name="Uemura T."/>
            <person name="Hattori Y."/>
        </authorList>
    </citation>
    <scope>NUCLEOTIDE SEQUENCE [LARGE SCALE GENOMIC DNA]</scope>
    <source>
        <strain evidence="5 6">PK-24</strain>
    </source>
</reference>
<dbReference type="PANTHER" id="PTHR12363:SF33">
    <property type="entry name" value="IMPORTIN-13"/>
    <property type="match status" value="1"/>
</dbReference>
<dbReference type="InterPro" id="IPR051345">
    <property type="entry name" value="Importin_beta-like_NTR"/>
</dbReference>
<dbReference type="InterPro" id="IPR016024">
    <property type="entry name" value="ARM-type_fold"/>
</dbReference>
<keyword evidence="6" id="KW-1185">Reference proteome</keyword>
<evidence type="ECO:0000313" key="5">
    <source>
        <dbReference type="EMBL" id="GMM45082.1"/>
    </source>
</evidence>
<evidence type="ECO:0000256" key="1">
    <source>
        <dbReference type="ARBA" id="ARBA00004123"/>
    </source>
</evidence>